<evidence type="ECO:0000256" key="1">
    <source>
        <dbReference type="ARBA" id="ARBA00004651"/>
    </source>
</evidence>
<dbReference type="SUPFAM" id="SSF56317">
    <property type="entry name" value="Carbon-nitrogen hydrolase"/>
    <property type="match status" value="1"/>
</dbReference>
<dbReference type="Gene3D" id="3.60.110.10">
    <property type="entry name" value="Carbon-nitrogen hydrolase"/>
    <property type="match status" value="1"/>
</dbReference>
<evidence type="ECO:0000256" key="6">
    <source>
        <dbReference type="ARBA" id="ARBA00022692"/>
    </source>
</evidence>
<evidence type="ECO:0000259" key="11">
    <source>
        <dbReference type="PROSITE" id="PS50263"/>
    </source>
</evidence>
<dbReference type="Pfam" id="PF00795">
    <property type="entry name" value="CN_hydrolase"/>
    <property type="match status" value="1"/>
</dbReference>
<comment type="similarity">
    <text evidence="2">Belongs to the CN hydrolase family. Apolipoprotein N-acyltransferase subfamily.</text>
</comment>
<dbReference type="NCBIfam" id="TIGR00546">
    <property type="entry name" value="lnt"/>
    <property type="match status" value="1"/>
</dbReference>
<evidence type="ECO:0000256" key="2">
    <source>
        <dbReference type="ARBA" id="ARBA00010065"/>
    </source>
</evidence>
<keyword evidence="12" id="KW-0449">Lipoprotein</keyword>
<feature type="transmembrane region" description="Helical" evidence="10">
    <location>
        <begin position="238"/>
        <end position="260"/>
    </location>
</feature>
<feature type="transmembrane region" description="Helical" evidence="10">
    <location>
        <begin position="188"/>
        <end position="205"/>
    </location>
</feature>
<feature type="transmembrane region" description="Helical" evidence="10">
    <location>
        <begin position="91"/>
        <end position="110"/>
    </location>
</feature>
<keyword evidence="3" id="KW-1003">Cell membrane</keyword>
<keyword evidence="6 10" id="KW-0812">Transmembrane</keyword>
<keyword evidence="4" id="KW-0997">Cell inner membrane</keyword>
<gene>
    <name evidence="12" type="primary">lnt</name>
    <name evidence="12" type="ORF">LS81_001615</name>
</gene>
<evidence type="ECO:0000256" key="9">
    <source>
        <dbReference type="ARBA" id="ARBA00023315"/>
    </source>
</evidence>
<feature type="domain" description="CN hydrolase" evidence="11">
    <location>
        <begin position="346"/>
        <end position="601"/>
    </location>
</feature>
<comment type="subcellular location">
    <subcellularLocation>
        <location evidence="1">Cell membrane</location>
        <topology evidence="1">Multi-pass membrane protein</topology>
    </subcellularLocation>
</comment>
<evidence type="ECO:0000256" key="8">
    <source>
        <dbReference type="ARBA" id="ARBA00023136"/>
    </source>
</evidence>
<dbReference type="RefSeq" id="WP_034346392.1">
    <property type="nucleotide sequence ID" value="NZ_FZNG01000009.1"/>
</dbReference>
<evidence type="ECO:0000256" key="10">
    <source>
        <dbReference type="SAM" id="Phobius"/>
    </source>
</evidence>
<keyword evidence="8 10" id="KW-0472">Membrane</keyword>
<dbReference type="Pfam" id="PF26365">
    <property type="entry name" value="ApoNAT_membrane"/>
    <property type="match status" value="1"/>
</dbReference>
<feature type="transmembrane region" description="Helical" evidence="10">
    <location>
        <begin position="161"/>
        <end position="182"/>
    </location>
</feature>
<dbReference type="Proteomes" id="UP000029878">
    <property type="component" value="Unassembled WGS sequence"/>
</dbReference>
<dbReference type="GO" id="GO:0042158">
    <property type="term" value="P:lipoprotein biosynthetic process"/>
    <property type="evidence" value="ECO:0007669"/>
    <property type="project" value="InterPro"/>
</dbReference>
<evidence type="ECO:0000256" key="7">
    <source>
        <dbReference type="ARBA" id="ARBA00022989"/>
    </source>
</evidence>
<name>A0A4U8SFD0_9HELI</name>
<feature type="transmembrane region" description="Helical" evidence="10">
    <location>
        <begin position="212"/>
        <end position="232"/>
    </location>
</feature>
<feature type="transmembrane region" description="Helical" evidence="10">
    <location>
        <begin position="116"/>
        <end position="140"/>
    </location>
</feature>
<dbReference type="AlphaFoldDB" id="A0A4U8SFD0"/>
<comment type="caution">
    <text evidence="12">The sequence shown here is derived from an EMBL/GenBank/DDBJ whole genome shotgun (WGS) entry which is preliminary data.</text>
</comment>
<reference evidence="12 13" key="1">
    <citation type="journal article" date="2014" name="Genome Announc.">
        <title>Draft genome sequences of eight enterohepatic helicobacter species isolated from both laboratory and wild rodents.</title>
        <authorList>
            <person name="Sheh A."/>
            <person name="Shen Z."/>
            <person name="Fox J.G."/>
        </authorList>
    </citation>
    <scope>NUCLEOTIDE SEQUENCE [LARGE SCALE GENOMIC DNA]</scope>
    <source>
        <strain evidence="12 13">ATCC 700114</strain>
    </source>
</reference>
<keyword evidence="7 10" id="KW-1133">Transmembrane helix</keyword>
<dbReference type="GO" id="GO:0005886">
    <property type="term" value="C:plasma membrane"/>
    <property type="evidence" value="ECO:0007669"/>
    <property type="project" value="UniProtKB-SubCell"/>
</dbReference>
<dbReference type="PROSITE" id="PS50263">
    <property type="entry name" value="CN_HYDROLASE"/>
    <property type="match status" value="1"/>
</dbReference>
<dbReference type="EMBL" id="JRPL02000002">
    <property type="protein sequence ID" value="TLD84727.1"/>
    <property type="molecule type" value="Genomic_DNA"/>
</dbReference>
<dbReference type="InterPro" id="IPR036526">
    <property type="entry name" value="C-N_Hydrolase_sf"/>
</dbReference>
<evidence type="ECO:0000256" key="3">
    <source>
        <dbReference type="ARBA" id="ARBA00022475"/>
    </source>
</evidence>
<keyword evidence="5 12" id="KW-0808">Transferase</keyword>
<dbReference type="GO" id="GO:0016410">
    <property type="term" value="F:N-acyltransferase activity"/>
    <property type="evidence" value="ECO:0007669"/>
    <property type="project" value="InterPro"/>
</dbReference>
<dbReference type="PANTHER" id="PTHR38686">
    <property type="entry name" value="APOLIPOPROTEIN N-ACYLTRANSFERASE"/>
    <property type="match status" value="1"/>
</dbReference>
<dbReference type="OrthoDB" id="9804277at2"/>
<keyword evidence="9 12" id="KW-0012">Acyltransferase</keyword>
<feature type="transmembrane region" description="Helical" evidence="10">
    <location>
        <begin position="292"/>
        <end position="312"/>
    </location>
</feature>
<dbReference type="InterPro" id="IPR004563">
    <property type="entry name" value="Apolipo_AcylTrfase"/>
</dbReference>
<accession>A0A4U8SFD0</accession>
<protein>
    <submittedName>
        <fullName evidence="12">Apolipoprotein N-acyltransferase</fullName>
    </submittedName>
</protein>
<dbReference type="InterPro" id="IPR003010">
    <property type="entry name" value="C-N_Hydrolase"/>
</dbReference>
<dbReference type="InterPro" id="IPR059109">
    <property type="entry name" value="Lnt_membrane_dom"/>
</dbReference>
<evidence type="ECO:0000313" key="12">
    <source>
        <dbReference type="EMBL" id="TLD84727.1"/>
    </source>
</evidence>
<dbReference type="PANTHER" id="PTHR38686:SF1">
    <property type="entry name" value="APOLIPOPROTEIN N-ACYLTRANSFERASE"/>
    <property type="match status" value="1"/>
</dbReference>
<proteinExistence type="inferred from homology"/>
<evidence type="ECO:0000256" key="5">
    <source>
        <dbReference type="ARBA" id="ARBA00022679"/>
    </source>
</evidence>
<evidence type="ECO:0000313" key="13">
    <source>
        <dbReference type="Proteomes" id="UP000029878"/>
    </source>
</evidence>
<sequence length="601" mass="69864">MKKNLQQHTSNKIYNFLKLFFTTCKTEHFSILRHATTYLHITSLLQALFCYPFYIFHPRLLFKIMQGHTKQMLPTQSTKKYTKLKATLHKALIGMFFGFLFWLPFWWFILESIMPPLLYGILCFLLMCFVLYVCATFVCLQIETHNKKLCKMSAYCTKRHIVDMALPYFIVFMVLCICIFSLLHKNIYIGVSLFYPLSIAIFLFIPRMYRFWFGFFIGVFGFYWIALALRFVESLSLLTPFIIVCVGIIYGVLLWILLYFQNLAWRITMAALLFIIHPFDFNWLNLAYLSSYSVFEASLISLLCIAFSYYFIIVKSALQLLAPLLLLISLEYGTTKHTPKLHAKIVETQYPQDMRWEKVNRESIIANNLEAIQQAIDEGYPLVILPETSFPLVLNAQTEIYNTLLDLSKHITIVVGAIRMQSIESVNTHTKRSSLFMLDSLKQRDKHLDSIEESYINMPTMQNGYYNSVYIFSKGYSLIADKNILVPFGETLPFNAILSPLFKKIFGNDFGFNKGHEIISFSTQSLHVAIANCYEGTMTLPYTTGAKYILMLSNNAWFYPSTQSFMQQMIIKYYARSFQSFVYHSTNYTPTAIITPNNGKD</sequence>
<organism evidence="12 13">
    <name type="scientific">Helicobacter trogontum</name>
    <dbReference type="NCBI Taxonomy" id="50960"/>
    <lineage>
        <taxon>Bacteria</taxon>
        <taxon>Pseudomonadati</taxon>
        <taxon>Campylobacterota</taxon>
        <taxon>Epsilonproteobacteria</taxon>
        <taxon>Campylobacterales</taxon>
        <taxon>Helicobacteraceae</taxon>
        <taxon>Helicobacter</taxon>
    </lineage>
</organism>
<evidence type="ECO:0000256" key="4">
    <source>
        <dbReference type="ARBA" id="ARBA00022519"/>
    </source>
</evidence>